<name>A0ABV4QUX9_9ACTN</name>
<dbReference type="Proteomes" id="UP001569904">
    <property type="component" value="Unassembled WGS sequence"/>
</dbReference>
<accession>A0ABV4QUX9</accession>
<proteinExistence type="predicted"/>
<evidence type="ECO:0000256" key="1">
    <source>
        <dbReference type="SAM" id="MobiDB-lite"/>
    </source>
</evidence>
<reference evidence="2 3" key="1">
    <citation type="submission" date="2023-11" db="EMBL/GenBank/DDBJ databases">
        <title>Actinomadura monticuli sp. nov., isolated from volcanic ash.</title>
        <authorList>
            <person name="Lee S.D."/>
            <person name="Yang H."/>
            <person name="Kim I.S."/>
        </authorList>
    </citation>
    <scope>NUCLEOTIDE SEQUENCE [LARGE SCALE GENOMIC DNA]</scope>
    <source>
        <strain evidence="2 3">DSM 45346</strain>
    </source>
</reference>
<dbReference type="EMBL" id="JAXCEH010000004">
    <property type="protein sequence ID" value="MFA1553762.1"/>
    <property type="molecule type" value="Genomic_DNA"/>
</dbReference>
<evidence type="ECO:0000313" key="3">
    <source>
        <dbReference type="Proteomes" id="UP001569904"/>
    </source>
</evidence>
<sequence length="53" mass="5999">MPSVVDRIMKYAKGPQGRKVRARAERYARDPRTQAKARGLLAKLRGGGGRRKY</sequence>
<evidence type="ECO:0000313" key="2">
    <source>
        <dbReference type="EMBL" id="MFA1553762.1"/>
    </source>
</evidence>
<comment type="caution">
    <text evidence="2">The sequence shown here is derived from an EMBL/GenBank/DDBJ whole genome shotgun (WGS) entry which is preliminary data.</text>
</comment>
<protein>
    <submittedName>
        <fullName evidence="2">Uncharacterized protein</fullName>
    </submittedName>
</protein>
<keyword evidence="3" id="KW-1185">Reference proteome</keyword>
<gene>
    <name evidence="2" type="ORF">SM436_08680</name>
</gene>
<dbReference type="RefSeq" id="WP_371940159.1">
    <property type="nucleotide sequence ID" value="NZ_JAXCEH010000004.1"/>
</dbReference>
<feature type="compositionally biased region" description="Basic and acidic residues" evidence="1">
    <location>
        <begin position="22"/>
        <end position="33"/>
    </location>
</feature>
<feature type="region of interest" description="Disordered" evidence="1">
    <location>
        <begin position="15"/>
        <end position="34"/>
    </location>
</feature>
<organism evidence="2 3">
    <name type="scientific">Actinomadura chokoriensis</name>
    <dbReference type="NCBI Taxonomy" id="454156"/>
    <lineage>
        <taxon>Bacteria</taxon>
        <taxon>Bacillati</taxon>
        <taxon>Actinomycetota</taxon>
        <taxon>Actinomycetes</taxon>
        <taxon>Streptosporangiales</taxon>
        <taxon>Thermomonosporaceae</taxon>
        <taxon>Actinomadura</taxon>
    </lineage>
</organism>